<comment type="subcellular location">
    <subcellularLocation>
        <location evidence="1 5">Membrane</location>
        <topology evidence="1 5">Multi-pass membrane protein</topology>
    </subcellularLocation>
</comment>
<keyword evidence="6" id="KW-0175">Coiled coil</keyword>
<dbReference type="EMBL" id="CAJNOJ010000533">
    <property type="protein sequence ID" value="CAF1478019.1"/>
    <property type="molecule type" value="Genomic_DNA"/>
</dbReference>
<sequence length="327" mass="36944">MNIDEDVNPFADPSIQQATQQTLTNQQTLNEYNPFSNTTVAAKTAPMNAGTSTPSYQPAAPPMAAQQTNRIDFSQLERQQAELEQREKRLADRERELRNLQAPHRDKNFPPLPAWCPLRPCFYQDIGVEIPPEFQIWVRYLYYLWLLYSATLVLNMIAAFSYLMVDKEGAATFGLSILYLFLFVPCSYVCWFRPIYRAFREDSASSFMIFFLIFFIQIVITILQFFGVANLGCGFILMVHLFSLGGSKIIVGIIVMIVTLSFGIVAAADGLLLIKVHRLYRQSGATLEQAQREFQSAFVNNPTVRGAAREVATAGINQTTRGTSYPQ</sequence>
<keyword evidence="5" id="KW-0813">Transport</keyword>
<evidence type="ECO:0000256" key="4">
    <source>
        <dbReference type="ARBA" id="ARBA00023136"/>
    </source>
</evidence>
<keyword evidence="2 5" id="KW-0812">Transmembrane</keyword>
<dbReference type="Pfam" id="PF04144">
    <property type="entry name" value="SCAMP"/>
    <property type="match status" value="1"/>
</dbReference>
<evidence type="ECO:0000313" key="8">
    <source>
        <dbReference type="Proteomes" id="UP000663852"/>
    </source>
</evidence>
<dbReference type="OrthoDB" id="242866at2759"/>
<evidence type="ECO:0000256" key="2">
    <source>
        <dbReference type="ARBA" id="ARBA00022692"/>
    </source>
</evidence>
<dbReference type="GO" id="GO:0055038">
    <property type="term" value="C:recycling endosome membrane"/>
    <property type="evidence" value="ECO:0007669"/>
    <property type="project" value="TreeGrafter"/>
</dbReference>
<reference evidence="7" key="1">
    <citation type="submission" date="2021-02" db="EMBL/GenBank/DDBJ databases">
        <authorList>
            <person name="Nowell W R."/>
        </authorList>
    </citation>
    <scope>NUCLEOTIDE SEQUENCE</scope>
</reference>
<feature type="transmembrane region" description="Helical" evidence="5">
    <location>
        <begin position="204"/>
        <end position="237"/>
    </location>
</feature>
<proteinExistence type="inferred from homology"/>
<feature type="transmembrane region" description="Helical" evidence="5">
    <location>
        <begin position="140"/>
        <end position="164"/>
    </location>
</feature>
<gene>
    <name evidence="7" type="ORF">EDS130_LOCUS41248</name>
</gene>
<dbReference type="GO" id="GO:0015031">
    <property type="term" value="P:protein transport"/>
    <property type="evidence" value="ECO:0007669"/>
    <property type="project" value="InterPro"/>
</dbReference>
<keyword evidence="4 5" id="KW-0472">Membrane</keyword>
<feature type="transmembrane region" description="Helical" evidence="5">
    <location>
        <begin position="249"/>
        <end position="274"/>
    </location>
</feature>
<protein>
    <recommendedName>
        <fullName evidence="5">Secretory carrier-associated membrane protein</fullName>
        <shortName evidence="5">Secretory carrier membrane protein</shortName>
    </recommendedName>
</protein>
<evidence type="ECO:0000256" key="3">
    <source>
        <dbReference type="ARBA" id="ARBA00022989"/>
    </source>
</evidence>
<evidence type="ECO:0000256" key="5">
    <source>
        <dbReference type="RuleBase" id="RU363122"/>
    </source>
</evidence>
<evidence type="ECO:0000313" key="7">
    <source>
        <dbReference type="EMBL" id="CAF1478019.1"/>
    </source>
</evidence>
<name>A0A815RJS6_ADIRI</name>
<accession>A0A815RJS6</accession>
<comment type="caution">
    <text evidence="7">The sequence shown here is derived from an EMBL/GenBank/DDBJ whole genome shotgun (WGS) entry which is preliminary data.</text>
</comment>
<dbReference type="PANTHER" id="PTHR10687">
    <property type="entry name" value="SECRETORY CARRIER-ASSOCIATED MEMBRANE PROTEIN SCAMP"/>
    <property type="match status" value="1"/>
</dbReference>
<dbReference type="AlphaFoldDB" id="A0A815RJS6"/>
<feature type="coiled-coil region" evidence="6">
    <location>
        <begin position="64"/>
        <end position="100"/>
    </location>
</feature>
<dbReference type="PANTHER" id="PTHR10687:SF2">
    <property type="entry name" value="SECRETORY CARRIER-ASSOCIATED MEMBRANE PROTEIN"/>
    <property type="match status" value="1"/>
</dbReference>
<comment type="similarity">
    <text evidence="5">Belongs to the SCAMP family.</text>
</comment>
<dbReference type="InterPro" id="IPR007273">
    <property type="entry name" value="SCAMP"/>
</dbReference>
<dbReference type="GO" id="GO:0032588">
    <property type="term" value="C:trans-Golgi network membrane"/>
    <property type="evidence" value="ECO:0007669"/>
    <property type="project" value="TreeGrafter"/>
</dbReference>
<feature type="transmembrane region" description="Helical" evidence="5">
    <location>
        <begin position="170"/>
        <end position="192"/>
    </location>
</feature>
<evidence type="ECO:0000256" key="6">
    <source>
        <dbReference type="SAM" id="Coils"/>
    </source>
</evidence>
<organism evidence="7 8">
    <name type="scientific">Adineta ricciae</name>
    <name type="common">Rotifer</name>
    <dbReference type="NCBI Taxonomy" id="249248"/>
    <lineage>
        <taxon>Eukaryota</taxon>
        <taxon>Metazoa</taxon>
        <taxon>Spiralia</taxon>
        <taxon>Gnathifera</taxon>
        <taxon>Rotifera</taxon>
        <taxon>Eurotatoria</taxon>
        <taxon>Bdelloidea</taxon>
        <taxon>Adinetida</taxon>
        <taxon>Adinetidae</taxon>
        <taxon>Adineta</taxon>
    </lineage>
</organism>
<dbReference type="Proteomes" id="UP000663852">
    <property type="component" value="Unassembled WGS sequence"/>
</dbReference>
<evidence type="ECO:0000256" key="1">
    <source>
        <dbReference type="ARBA" id="ARBA00004141"/>
    </source>
</evidence>
<keyword evidence="3 5" id="KW-1133">Transmembrane helix</keyword>